<dbReference type="EMBL" id="GBXM01034435">
    <property type="protein sequence ID" value="JAH74142.1"/>
    <property type="molecule type" value="Transcribed_RNA"/>
</dbReference>
<organism evidence="1">
    <name type="scientific">Anguilla anguilla</name>
    <name type="common">European freshwater eel</name>
    <name type="synonym">Muraena anguilla</name>
    <dbReference type="NCBI Taxonomy" id="7936"/>
    <lineage>
        <taxon>Eukaryota</taxon>
        <taxon>Metazoa</taxon>
        <taxon>Chordata</taxon>
        <taxon>Craniata</taxon>
        <taxon>Vertebrata</taxon>
        <taxon>Euteleostomi</taxon>
        <taxon>Actinopterygii</taxon>
        <taxon>Neopterygii</taxon>
        <taxon>Teleostei</taxon>
        <taxon>Anguilliformes</taxon>
        <taxon>Anguillidae</taxon>
        <taxon>Anguilla</taxon>
    </lineage>
</organism>
<name>A0A0E9V7W8_ANGAN</name>
<dbReference type="AlphaFoldDB" id="A0A0E9V7W8"/>
<accession>A0A0E9V7W8</accession>
<sequence>MHLFTLSPFSLSTSVCRTLIFP</sequence>
<proteinExistence type="predicted"/>
<protein>
    <submittedName>
        <fullName evidence="1">Uncharacterized protein</fullName>
    </submittedName>
</protein>
<reference evidence="1" key="2">
    <citation type="journal article" date="2015" name="Fish Shellfish Immunol.">
        <title>Early steps in the European eel (Anguilla anguilla)-Vibrio vulnificus interaction in the gills: Role of the RtxA13 toxin.</title>
        <authorList>
            <person name="Callol A."/>
            <person name="Pajuelo D."/>
            <person name="Ebbesson L."/>
            <person name="Teles M."/>
            <person name="MacKenzie S."/>
            <person name="Amaro C."/>
        </authorList>
    </citation>
    <scope>NUCLEOTIDE SEQUENCE</scope>
</reference>
<evidence type="ECO:0000313" key="1">
    <source>
        <dbReference type="EMBL" id="JAH74142.1"/>
    </source>
</evidence>
<reference evidence="1" key="1">
    <citation type="submission" date="2014-11" db="EMBL/GenBank/DDBJ databases">
        <authorList>
            <person name="Amaro Gonzalez C."/>
        </authorList>
    </citation>
    <scope>NUCLEOTIDE SEQUENCE</scope>
</reference>